<feature type="transmembrane region" description="Helical" evidence="5">
    <location>
        <begin position="94"/>
        <end position="114"/>
    </location>
</feature>
<dbReference type="GO" id="GO:0016020">
    <property type="term" value="C:membrane"/>
    <property type="evidence" value="ECO:0007669"/>
    <property type="project" value="UniProtKB-SubCell"/>
</dbReference>
<feature type="transmembrane region" description="Helical" evidence="5">
    <location>
        <begin position="6"/>
        <end position="25"/>
    </location>
</feature>
<evidence type="ECO:0000256" key="5">
    <source>
        <dbReference type="SAM" id="Phobius"/>
    </source>
</evidence>
<dbReference type="InterPro" id="IPR007016">
    <property type="entry name" value="O-antigen_ligase-rel_domated"/>
</dbReference>
<feature type="transmembrane region" description="Helical" evidence="5">
    <location>
        <begin position="182"/>
        <end position="199"/>
    </location>
</feature>
<feature type="transmembrane region" description="Helical" evidence="5">
    <location>
        <begin position="206"/>
        <end position="226"/>
    </location>
</feature>
<dbReference type="Proteomes" id="UP000589716">
    <property type="component" value="Unassembled WGS sequence"/>
</dbReference>
<dbReference type="AlphaFoldDB" id="A0A853IVU4"/>
<evidence type="ECO:0000256" key="2">
    <source>
        <dbReference type="ARBA" id="ARBA00022692"/>
    </source>
</evidence>
<evidence type="ECO:0000259" key="6">
    <source>
        <dbReference type="Pfam" id="PF04932"/>
    </source>
</evidence>
<dbReference type="RefSeq" id="WP_180550581.1">
    <property type="nucleotide sequence ID" value="NZ_JACCKX010000001.1"/>
</dbReference>
<sequence>MGFATFWPVGLNYTAFVALVAAMLWQGDLRARFEQLRQQPNWWPSLLFLGWGGLILLLGPRYAETASNALHALRIVLMLWLVLALTAEEAVWAVRGFVLGLVVSLLLVGLHLLVGLPPSLVWDSIVRYGGNKSLANAVLMALAAVSGLLVAPWLTGRARVAAIALSLGALGVLLTTLYSRTAWLIVLVAAAAGVLHQLRAQRQRQLLALAVAVALTLSIGLLTPGVKDRLVLGVDEIVSAHQGEAVGIGSSWGIRYRLYEKTLDMIHERPLTGWGIGAWNDQWRQRVDATLAVSNMPHNDFLWMGAQAGVPGALLLLLMVAAGLPRAWQRHDLSGRLGVVALLTLLVALATNSALRDASIGLALWFVVLVWQRLSTEPSERWTQALAAPRRDAALA</sequence>
<dbReference type="GO" id="GO:0016874">
    <property type="term" value="F:ligase activity"/>
    <property type="evidence" value="ECO:0007669"/>
    <property type="project" value="UniProtKB-KW"/>
</dbReference>
<evidence type="ECO:0000256" key="4">
    <source>
        <dbReference type="ARBA" id="ARBA00023136"/>
    </source>
</evidence>
<feature type="transmembrane region" description="Helical" evidence="5">
    <location>
        <begin position="69"/>
        <end position="87"/>
    </location>
</feature>
<evidence type="ECO:0000313" key="7">
    <source>
        <dbReference type="EMBL" id="NZA02231.1"/>
    </source>
</evidence>
<proteinExistence type="predicted"/>
<dbReference type="Pfam" id="PF04932">
    <property type="entry name" value="Wzy_C"/>
    <property type="match status" value="1"/>
</dbReference>
<feature type="transmembrane region" description="Helical" evidence="5">
    <location>
        <begin position="301"/>
        <end position="321"/>
    </location>
</feature>
<feature type="transmembrane region" description="Helical" evidence="5">
    <location>
        <begin position="46"/>
        <end position="63"/>
    </location>
</feature>
<keyword evidence="4 5" id="KW-0472">Membrane</keyword>
<dbReference type="EMBL" id="JACCKX010000001">
    <property type="protein sequence ID" value="NZA02231.1"/>
    <property type="molecule type" value="Genomic_DNA"/>
</dbReference>
<comment type="subcellular location">
    <subcellularLocation>
        <location evidence="1">Membrane</location>
        <topology evidence="1">Multi-pass membrane protein</topology>
    </subcellularLocation>
</comment>
<keyword evidence="8" id="KW-1185">Reference proteome</keyword>
<gene>
    <name evidence="7" type="ORF">H0I39_11585</name>
</gene>
<dbReference type="InterPro" id="IPR051533">
    <property type="entry name" value="WaaL-like"/>
</dbReference>
<evidence type="ECO:0000256" key="3">
    <source>
        <dbReference type="ARBA" id="ARBA00022989"/>
    </source>
</evidence>
<keyword evidence="3 5" id="KW-1133">Transmembrane helix</keyword>
<protein>
    <submittedName>
        <fullName evidence="7">O-antigen ligase family protein</fullName>
    </submittedName>
</protein>
<keyword evidence="2 5" id="KW-0812">Transmembrane</keyword>
<keyword evidence="7" id="KW-0436">Ligase</keyword>
<feature type="domain" description="O-antigen ligase-related" evidence="6">
    <location>
        <begin position="168"/>
        <end position="317"/>
    </location>
</feature>
<feature type="transmembrane region" description="Helical" evidence="5">
    <location>
        <begin position="134"/>
        <end position="151"/>
    </location>
</feature>
<organism evidence="7 8">
    <name type="scientific">Ottowia beijingensis</name>
    <dbReference type="NCBI Taxonomy" id="1207057"/>
    <lineage>
        <taxon>Bacteria</taxon>
        <taxon>Pseudomonadati</taxon>
        <taxon>Pseudomonadota</taxon>
        <taxon>Betaproteobacteria</taxon>
        <taxon>Burkholderiales</taxon>
        <taxon>Comamonadaceae</taxon>
        <taxon>Ottowia</taxon>
    </lineage>
</organism>
<reference evidence="7 8" key="1">
    <citation type="submission" date="2020-07" db="EMBL/GenBank/DDBJ databases">
        <authorList>
            <person name="Maaloum M."/>
        </authorList>
    </citation>
    <scope>NUCLEOTIDE SEQUENCE [LARGE SCALE GENOMIC DNA]</scope>
    <source>
        <strain evidence="7 8">GCS-AN-3</strain>
    </source>
</reference>
<comment type="caution">
    <text evidence="7">The sequence shown here is derived from an EMBL/GenBank/DDBJ whole genome shotgun (WGS) entry which is preliminary data.</text>
</comment>
<dbReference type="PANTHER" id="PTHR37422:SF21">
    <property type="entry name" value="EXOQ-LIKE PROTEIN"/>
    <property type="match status" value="1"/>
</dbReference>
<dbReference type="PANTHER" id="PTHR37422">
    <property type="entry name" value="TEICHURONIC ACID BIOSYNTHESIS PROTEIN TUAE"/>
    <property type="match status" value="1"/>
</dbReference>
<accession>A0A853IVU4</accession>
<name>A0A853IVU4_9BURK</name>
<evidence type="ECO:0000313" key="8">
    <source>
        <dbReference type="Proteomes" id="UP000589716"/>
    </source>
</evidence>
<evidence type="ECO:0000256" key="1">
    <source>
        <dbReference type="ARBA" id="ARBA00004141"/>
    </source>
</evidence>
<feature type="transmembrane region" description="Helical" evidence="5">
    <location>
        <begin position="333"/>
        <end position="352"/>
    </location>
</feature>